<dbReference type="Proteomes" id="UP000439994">
    <property type="component" value="Unassembled WGS sequence"/>
</dbReference>
<dbReference type="EMBL" id="WOCD01000005">
    <property type="protein sequence ID" value="MUH73639.1"/>
    <property type="molecule type" value="Genomic_DNA"/>
</dbReference>
<proteinExistence type="predicted"/>
<name>A0A6N8FDH2_9GAMM</name>
<reference evidence="1 2" key="1">
    <citation type="submission" date="2019-11" db="EMBL/GenBank/DDBJ databases">
        <title>P. haliotis isolates from Z. marina roots.</title>
        <authorList>
            <person name="Cohen M."/>
            <person name="Jospin G."/>
            <person name="Eisen J.A."/>
            <person name="Coil D.A."/>
        </authorList>
    </citation>
    <scope>NUCLEOTIDE SEQUENCE [LARGE SCALE GENOMIC DNA]</scope>
    <source>
        <strain evidence="1 2">UCD-MCMsp1aY</strain>
    </source>
</reference>
<evidence type="ECO:0000313" key="1">
    <source>
        <dbReference type="EMBL" id="MUH73639.1"/>
    </source>
</evidence>
<organism evidence="1 2">
    <name type="scientific">Psychrosphaera haliotis</name>
    <dbReference type="NCBI Taxonomy" id="555083"/>
    <lineage>
        <taxon>Bacteria</taxon>
        <taxon>Pseudomonadati</taxon>
        <taxon>Pseudomonadota</taxon>
        <taxon>Gammaproteobacteria</taxon>
        <taxon>Alteromonadales</taxon>
        <taxon>Pseudoalteromonadaceae</taxon>
        <taxon>Psychrosphaera</taxon>
    </lineage>
</organism>
<evidence type="ECO:0000313" key="2">
    <source>
        <dbReference type="Proteomes" id="UP000439994"/>
    </source>
</evidence>
<dbReference type="RefSeq" id="WP_330997859.1">
    <property type="nucleotide sequence ID" value="NZ_WOCD01000005.1"/>
</dbReference>
<dbReference type="InterPro" id="IPR007433">
    <property type="entry name" value="DUF481"/>
</dbReference>
<accession>A0A6N8FDH2</accession>
<protein>
    <submittedName>
        <fullName evidence="1">DUF481 domain-containing protein</fullName>
    </submittedName>
</protein>
<sequence>MFKTSAEQYIFNIQADYELTETDAVFGFYSYTDDRFGAYVEYATIVTGYSFRAVNDDDMVLDLNLGPGYAKGLTFEGESEQGFILRGSAAFKWDFTDYARFIQNVSVETAGFNTRTISETSLNTRLTSSMQMKVGFKATHNTEVEGDQPKLSTETSLTLVVNI</sequence>
<comment type="caution">
    <text evidence="1">The sequence shown here is derived from an EMBL/GenBank/DDBJ whole genome shotgun (WGS) entry which is preliminary data.</text>
</comment>
<dbReference type="AlphaFoldDB" id="A0A6N8FDH2"/>
<gene>
    <name evidence="1" type="ORF">GNP35_14785</name>
</gene>
<dbReference type="Pfam" id="PF04338">
    <property type="entry name" value="DUF481"/>
    <property type="match status" value="1"/>
</dbReference>
<keyword evidence="2" id="KW-1185">Reference proteome</keyword>